<feature type="compositionally biased region" description="Basic and acidic residues" evidence="1">
    <location>
        <begin position="121"/>
        <end position="132"/>
    </location>
</feature>
<proteinExistence type="predicted"/>
<feature type="region of interest" description="Disordered" evidence="1">
    <location>
        <begin position="106"/>
        <end position="132"/>
    </location>
</feature>
<accession>A0ABQ7FYU4</accession>
<evidence type="ECO:0000313" key="2">
    <source>
        <dbReference type="EMBL" id="KAF5827519.1"/>
    </source>
</evidence>
<organism evidence="2 3">
    <name type="scientific">Dunaliella salina</name>
    <name type="common">Green alga</name>
    <name type="synonym">Protococcus salinus</name>
    <dbReference type="NCBI Taxonomy" id="3046"/>
    <lineage>
        <taxon>Eukaryota</taxon>
        <taxon>Viridiplantae</taxon>
        <taxon>Chlorophyta</taxon>
        <taxon>core chlorophytes</taxon>
        <taxon>Chlorophyceae</taxon>
        <taxon>CS clade</taxon>
        <taxon>Chlamydomonadales</taxon>
        <taxon>Dunaliellaceae</taxon>
        <taxon>Dunaliella</taxon>
    </lineage>
</organism>
<dbReference type="Proteomes" id="UP000815325">
    <property type="component" value="Unassembled WGS sequence"/>
</dbReference>
<sequence length="132" mass="14373">MQSETVLSALRLVNGKRPHRGQELIKCKCSSGSTQRLEASTLLVLALRGGRQQELPLFAPLFAWGGLGWGWGRLAGHCSAERGASTPHSRTWWCCIALGLRLRRGPRSSGGDGACWTPGTHARETRSHGWEA</sequence>
<dbReference type="EMBL" id="MU070483">
    <property type="protein sequence ID" value="KAF5827519.1"/>
    <property type="molecule type" value="Genomic_DNA"/>
</dbReference>
<gene>
    <name evidence="2" type="ORF">DUNSADRAFT_497</name>
</gene>
<comment type="caution">
    <text evidence="2">The sequence shown here is derived from an EMBL/GenBank/DDBJ whole genome shotgun (WGS) entry which is preliminary data.</text>
</comment>
<protein>
    <recommendedName>
        <fullName evidence="4">Encoded protein</fullName>
    </recommendedName>
</protein>
<reference evidence="2" key="1">
    <citation type="submission" date="2017-08" db="EMBL/GenBank/DDBJ databases">
        <authorList>
            <person name="Polle J.E."/>
            <person name="Barry K."/>
            <person name="Cushman J."/>
            <person name="Schmutz J."/>
            <person name="Tran D."/>
            <person name="Hathwaick L.T."/>
            <person name="Yim W.C."/>
            <person name="Jenkins J."/>
            <person name="Mckie-Krisberg Z.M."/>
            <person name="Prochnik S."/>
            <person name="Lindquist E."/>
            <person name="Dockter R.B."/>
            <person name="Adam C."/>
            <person name="Molina H."/>
            <person name="Bunkerborg J."/>
            <person name="Jin E."/>
            <person name="Buchheim M."/>
            <person name="Magnuson J."/>
        </authorList>
    </citation>
    <scope>NUCLEOTIDE SEQUENCE</scope>
    <source>
        <strain evidence="2">CCAP 19/18</strain>
    </source>
</reference>
<evidence type="ECO:0000256" key="1">
    <source>
        <dbReference type="SAM" id="MobiDB-lite"/>
    </source>
</evidence>
<keyword evidence="3" id="KW-1185">Reference proteome</keyword>
<evidence type="ECO:0008006" key="4">
    <source>
        <dbReference type="Google" id="ProtNLM"/>
    </source>
</evidence>
<name>A0ABQ7FYU4_DUNSA</name>
<evidence type="ECO:0000313" key="3">
    <source>
        <dbReference type="Proteomes" id="UP000815325"/>
    </source>
</evidence>